<gene>
    <name evidence="2" type="ORF">NO1_0291</name>
</gene>
<organism evidence="2 3">
    <name type="scientific">Termititenax aidoneus</name>
    <dbReference type="NCBI Taxonomy" id="2218524"/>
    <lineage>
        <taxon>Bacteria</taxon>
        <taxon>Bacillati</taxon>
        <taxon>Candidatus Margulisiibacteriota</taxon>
        <taxon>Candidatus Termititenacia</taxon>
        <taxon>Candidatus Termititenacales</taxon>
        <taxon>Candidatus Termititenacaceae</taxon>
        <taxon>Candidatus Termititenax</taxon>
    </lineage>
</organism>
<reference evidence="2 3" key="1">
    <citation type="journal article" date="2019" name="ISME J.">
        <title>Genome analyses of uncultured TG2/ZB3 bacteria in 'Margulisbacteria' specifically attached to ectosymbiotic spirochetes of protists in the termite gut.</title>
        <authorList>
            <person name="Utami Y.D."/>
            <person name="Kuwahara H."/>
            <person name="Igai K."/>
            <person name="Murakami T."/>
            <person name="Sugaya K."/>
            <person name="Morikawa T."/>
            <person name="Nagura Y."/>
            <person name="Yuki M."/>
            <person name="Deevong P."/>
            <person name="Inoue T."/>
            <person name="Kihara K."/>
            <person name="Lo N."/>
            <person name="Yamada A."/>
            <person name="Ohkuma M."/>
            <person name="Hongoh Y."/>
        </authorList>
    </citation>
    <scope>NUCLEOTIDE SEQUENCE [LARGE SCALE GENOMIC DNA]</scope>
    <source>
        <strain evidence="2">NkOx7-01</strain>
    </source>
</reference>
<dbReference type="AlphaFoldDB" id="A0A388T9E6"/>
<dbReference type="InterPro" id="IPR017853">
    <property type="entry name" value="GH"/>
</dbReference>
<dbReference type="Proteomes" id="UP000269352">
    <property type="component" value="Unassembled WGS sequence"/>
</dbReference>
<dbReference type="InterPro" id="IPR025275">
    <property type="entry name" value="DUF4015"/>
</dbReference>
<feature type="domain" description="DUF4015" evidence="1">
    <location>
        <begin position="61"/>
        <end position="242"/>
    </location>
</feature>
<sequence>MNYPERCRPLLKNVLDSGLNAVVCDFNGANPTYLKNLDYAKELGLYLIARIVVFEEGLGATYQTAEDPQNWQKKLALSREAETLGFDEIQYDYIRFSDRGSSDPRKKDIIEKFLQDARATVNIPLGVDVFGSVAYQPHHIIGQDLRRMSPYIDAASPMLYPSHFYGDRLRMGNPYRTLLEGSTLGKNKLKGRTARLIPYIQGFAMNLGYANMTLSAYIREQIRACEDAGTDGFFIWHAGNEYATALNVVKNYGALYQRPAKSQTEIYQYLGISPNMLLY</sequence>
<proteinExistence type="predicted"/>
<name>A0A388T9E6_TERA1</name>
<dbReference type="EMBL" id="BGZN01000002">
    <property type="protein sequence ID" value="GBR72830.1"/>
    <property type="molecule type" value="Genomic_DNA"/>
</dbReference>
<evidence type="ECO:0000313" key="3">
    <source>
        <dbReference type="Proteomes" id="UP000269352"/>
    </source>
</evidence>
<protein>
    <recommendedName>
        <fullName evidence="1">DUF4015 domain-containing protein</fullName>
    </recommendedName>
</protein>
<evidence type="ECO:0000313" key="2">
    <source>
        <dbReference type="EMBL" id="GBR72830.1"/>
    </source>
</evidence>
<evidence type="ECO:0000259" key="1">
    <source>
        <dbReference type="Pfam" id="PF13200"/>
    </source>
</evidence>
<dbReference type="SUPFAM" id="SSF51445">
    <property type="entry name" value="(Trans)glycosidases"/>
    <property type="match status" value="1"/>
</dbReference>
<dbReference type="Pfam" id="PF13200">
    <property type="entry name" value="DUF4015"/>
    <property type="match status" value="1"/>
</dbReference>
<comment type="caution">
    <text evidence="2">The sequence shown here is derived from an EMBL/GenBank/DDBJ whole genome shotgun (WGS) entry which is preliminary data.</text>
</comment>
<keyword evidence="3" id="KW-1185">Reference proteome</keyword>
<accession>A0A388T9E6</accession>